<proteinExistence type="predicted"/>
<dbReference type="AlphaFoldDB" id="A0A0V0R616"/>
<gene>
    <name evidence="1" type="ORF">PPERSA_05341</name>
</gene>
<dbReference type="SUPFAM" id="SSF57184">
    <property type="entry name" value="Growth factor receptor domain"/>
    <property type="match status" value="2"/>
</dbReference>
<keyword evidence="2" id="KW-1185">Reference proteome</keyword>
<dbReference type="InterPro" id="IPR009030">
    <property type="entry name" value="Growth_fac_rcpt_cys_sf"/>
</dbReference>
<accession>A0A0V0R616</accession>
<evidence type="ECO:0000313" key="1">
    <source>
        <dbReference type="EMBL" id="KRX09949.1"/>
    </source>
</evidence>
<sequence>MIMLSDENGRQLCNRTFIMKGYYKYSLSNTNKEGEIFFAYISDESYNFGKIFFGFLDENRNFSRGLINPVQHEKYTAITHKNLQSKFGKQYIYVISQEYNSNYKMNLMILDISDITKYIIKKHFQLGEQSFRENLYSIQVFQDNYAIIFARNQNDKYQEIVIDPDECPEYCTSCQDSQTCLRCEVTIPARNVTNQCKCQKGYILNINNANKCERNQIWESPYNFGIFMNLQYMENYCQNKIIQIEQSNQYSLVVGDRLYNIFSIFTFMYIGDGEIQPICLKSYENLFEYEGDYTFYGLQFGVINSQYMWIKGNSFNQDKRSFVFLANPQNCQVYKNEDDTTISYQFNQFGRSNIFHTYQTNYTVSLIASSFDLNENLNQKTQAVQINIGEICPEYCVCSDYVNCDNCVLPFKNIKDNCQTCVNQYYLENENCFECPKFCTNCINQYNCLSCETAIPPRNVTNQCECQDGYIQNEELSYICDSFPSYVYYNQDQNNNLCIIHDDSEQFKNKSFRIGICQ</sequence>
<dbReference type="EMBL" id="LDAU01000042">
    <property type="protein sequence ID" value="KRX09949.1"/>
    <property type="molecule type" value="Genomic_DNA"/>
</dbReference>
<organism evidence="1 2">
    <name type="scientific">Pseudocohnilembus persalinus</name>
    <name type="common">Ciliate</name>
    <dbReference type="NCBI Taxonomy" id="266149"/>
    <lineage>
        <taxon>Eukaryota</taxon>
        <taxon>Sar</taxon>
        <taxon>Alveolata</taxon>
        <taxon>Ciliophora</taxon>
        <taxon>Intramacronucleata</taxon>
        <taxon>Oligohymenophorea</taxon>
        <taxon>Scuticociliatia</taxon>
        <taxon>Philasterida</taxon>
        <taxon>Pseudocohnilembidae</taxon>
        <taxon>Pseudocohnilembus</taxon>
    </lineage>
</organism>
<evidence type="ECO:0000313" key="2">
    <source>
        <dbReference type="Proteomes" id="UP000054937"/>
    </source>
</evidence>
<reference evidence="1 2" key="1">
    <citation type="journal article" date="2015" name="Sci. Rep.">
        <title>Genome of the facultative scuticociliatosis pathogen Pseudocohnilembus persalinus provides insight into its virulence through horizontal gene transfer.</title>
        <authorList>
            <person name="Xiong J."/>
            <person name="Wang G."/>
            <person name="Cheng J."/>
            <person name="Tian M."/>
            <person name="Pan X."/>
            <person name="Warren A."/>
            <person name="Jiang C."/>
            <person name="Yuan D."/>
            <person name="Miao W."/>
        </authorList>
    </citation>
    <scope>NUCLEOTIDE SEQUENCE [LARGE SCALE GENOMIC DNA]</scope>
    <source>
        <strain evidence="1">36N120E</strain>
    </source>
</reference>
<dbReference type="OrthoDB" id="10035969at2759"/>
<dbReference type="Proteomes" id="UP000054937">
    <property type="component" value="Unassembled WGS sequence"/>
</dbReference>
<comment type="caution">
    <text evidence="1">The sequence shown here is derived from an EMBL/GenBank/DDBJ whole genome shotgun (WGS) entry which is preliminary data.</text>
</comment>
<protein>
    <submittedName>
        <fullName evidence="1">Insulin-like growth factor binding protein, N-terminal</fullName>
    </submittedName>
</protein>
<dbReference type="InParanoid" id="A0A0V0R616"/>
<name>A0A0V0R616_PSEPJ</name>